<name>A0A1E3S4H8_MYCIE</name>
<reference evidence="1 2" key="1">
    <citation type="submission" date="2017-02" db="EMBL/GenBank/DDBJ databases">
        <title>The new phylogeny of genus Mycobacterium.</title>
        <authorList>
            <person name="Tortoli E."/>
            <person name="Trovato A."/>
            <person name="Cirillo D.M."/>
        </authorList>
    </citation>
    <scope>NUCLEOTIDE SEQUENCE [LARGE SCALE GENOMIC DNA]</scope>
    <source>
        <strain evidence="1 2">DSM 44049</strain>
    </source>
</reference>
<keyword evidence="2" id="KW-1185">Reference proteome</keyword>
<dbReference type="Proteomes" id="UP000192739">
    <property type="component" value="Unassembled WGS sequence"/>
</dbReference>
<evidence type="ECO:0000313" key="2">
    <source>
        <dbReference type="Proteomes" id="UP000192739"/>
    </source>
</evidence>
<evidence type="ECO:0000313" key="1">
    <source>
        <dbReference type="EMBL" id="ORA91820.1"/>
    </source>
</evidence>
<gene>
    <name evidence="1" type="ORF">BST27_29220</name>
</gene>
<comment type="caution">
    <text evidence="1">The sequence shown here is derived from an EMBL/GenBank/DDBJ whole genome shotgun (WGS) entry which is preliminary data.</text>
</comment>
<dbReference type="EMBL" id="MVHT01000153">
    <property type="protein sequence ID" value="ORA91820.1"/>
    <property type="molecule type" value="Genomic_DNA"/>
</dbReference>
<accession>A0A1E3S4H8</accession>
<organism evidence="1 2">
    <name type="scientific">Mycobacterium intermedium</name>
    <dbReference type="NCBI Taxonomy" id="28445"/>
    <lineage>
        <taxon>Bacteria</taxon>
        <taxon>Bacillati</taxon>
        <taxon>Actinomycetota</taxon>
        <taxon>Actinomycetes</taxon>
        <taxon>Mycobacteriales</taxon>
        <taxon>Mycobacteriaceae</taxon>
        <taxon>Mycobacterium</taxon>
        <taxon>Mycobacterium simiae complex</taxon>
    </lineage>
</organism>
<proteinExistence type="predicted"/>
<sequence length="80" mass="9134">MRFTSAVRPDIYRIGMGKNDLGIEDYVNRNFPKELSVPTPDEASEEEAIRAVQKQFKDAGFDCSAKTARDLVRRAWKQAQ</sequence>
<protein>
    <submittedName>
        <fullName evidence="1">Uncharacterized protein</fullName>
    </submittedName>
</protein>
<dbReference type="STRING" id="28445.BHQ20_28845"/>
<dbReference type="AlphaFoldDB" id="A0A1E3S4H8"/>